<evidence type="ECO:0000256" key="5">
    <source>
        <dbReference type="SAM" id="SignalP"/>
    </source>
</evidence>
<accession>A0A0G4HAJ2</accession>
<evidence type="ECO:0000256" key="1">
    <source>
        <dbReference type="ARBA" id="ARBA00022603"/>
    </source>
</evidence>
<dbReference type="Gene3D" id="3.40.50.150">
    <property type="entry name" value="Vaccinia Virus protein VP39"/>
    <property type="match status" value="1"/>
</dbReference>
<dbReference type="SUPFAM" id="SSF53335">
    <property type="entry name" value="S-adenosyl-L-methionine-dependent methyltransferases"/>
    <property type="match status" value="1"/>
</dbReference>
<dbReference type="InterPro" id="IPR029063">
    <property type="entry name" value="SAM-dependent_MTases_sf"/>
</dbReference>
<dbReference type="PANTHER" id="PTHR47313">
    <property type="entry name" value="RIBOSOMAL RNA LARGE SUBUNIT METHYLTRANSFERASE K/L"/>
    <property type="match status" value="1"/>
</dbReference>
<evidence type="ECO:0000256" key="4">
    <source>
        <dbReference type="SAM" id="MobiDB-lite"/>
    </source>
</evidence>
<dbReference type="Gene3D" id="3.30.2130.30">
    <property type="match status" value="1"/>
</dbReference>
<dbReference type="Pfam" id="PF02926">
    <property type="entry name" value="THUMP"/>
    <property type="match status" value="1"/>
</dbReference>
<dbReference type="Pfam" id="PF22020">
    <property type="entry name" value="RlmL_1st"/>
    <property type="match status" value="1"/>
</dbReference>
<dbReference type="GO" id="GO:0008990">
    <property type="term" value="F:rRNA (guanine-N2-)-methyltransferase activity"/>
    <property type="evidence" value="ECO:0007669"/>
    <property type="project" value="TreeGrafter"/>
</dbReference>
<dbReference type="InterPro" id="IPR053943">
    <property type="entry name" value="RlmKL-like_Mtase_CS"/>
</dbReference>
<dbReference type="PROSITE" id="PS01261">
    <property type="entry name" value="UPF0020"/>
    <property type="match status" value="1"/>
</dbReference>
<feature type="region of interest" description="Disordered" evidence="4">
    <location>
        <begin position="35"/>
        <end position="86"/>
    </location>
</feature>
<dbReference type="EMBL" id="CDMZ01002103">
    <property type="protein sequence ID" value="CEM40787.1"/>
    <property type="molecule type" value="Genomic_DNA"/>
</dbReference>
<dbReference type="PROSITE" id="PS51165">
    <property type="entry name" value="THUMP"/>
    <property type="match status" value="1"/>
</dbReference>
<feature type="region of interest" description="Disordered" evidence="4">
    <location>
        <begin position="618"/>
        <end position="650"/>
    </location>
</feature>
<dbReference type="VEuPathDB" id="CryptoDB:Cvel_25548"/>
<dbReference type="CDD" id="cd11715">
    <property type="entry name" value="THUMP_AdoMetMT"/>
    <property type="match status" value="1"/>
</dbReference>
<feature type="domain" description="THUMP" evidence="6">
    <location>
        <begin position="133"/>
        <end position="251"/>
    </location>
</feature>
<keyword evidence="1" id="KW-0489">Methyltransferase</keyword>
<dbReference type="Pfam" id="PF01170">
    <property type="entry name" value="UPF0020"/>
    <property type="match status" value="1"/>
</dbReference>
<feature type="compositionally biased region" description="Acidic residues" evidence="4">
    <location>
        <begin position="479"/>
        <end position="500"/>
    </location>
</feature>
<feature type="chain" id="PRO_5005191622" description="THUMP domain-containing protein" evidence="5">
    <location>
        <begin position="21"/>
        <end position="650"/>
    </location>
</feature>
<sequence length="650" mass="72208">MRVLGLCLPALLGLAGSHLATQQTEAPLLAFARGGWGGHSGDGRHPSRRRRESDDKKEAANRRGKWNRGNQRGRSSPLYPPDFLPSETDRRYFAPCAKGLEGVLEEELRNPLIGAKGILPSSRGVSFWGDVETGYRACLWLRSASRVLESLTRGPQPADGPSELYNLARDCADWTGMIRVDDTVACDAKIGEGVPGRLSHNHFSGLTIKNAIVDAFRREYRGRRPSVETEAPVLPVSAYLHKGTAEVFRCLSGAAALHKRGYRQQMHRTALKENVAAGLLALAGWQEQVDRFYESGGMGESPLLCDPMCGSGTIAIEAALMAVRRAPGLVRLQRGRGQWDGRELGQETELCEAAYPFMLWNDFQSVTFHRVVREAEEVEKEARKVWREMNGPEGVAALGNDWHGGALTLARRDAKAAGVADLIRFTEDDVAHWRLSVGSARGPCHLPSLFVTNPPWDHRLGIAVPRPERRREGEKEEKEGEEEALVNEGGSEEADVGSDLDSEEDLDSWVRLGSFFRSEASGRDAWVLTGDGSLFPRLRVQMGRRKPKQLSVSGAQLLFARFPIFSHEQRRQLDEKMKAKWAQREEAMRLEELPHRSPLGIPPPLQLDDILAVGSDETNLEEDNSEFDKHSPEELSVNEKTAQGRKEMIL</sequence>
<dbReference type="InterPro" id="IPR000241">
    <property type="entry name" value="RlmKL-like_Mtase"/>
</dbReference>
<evidence type="ECO:0000256" key="3">
    <source>
        <dbReference type="PROSITE-ProRule" id="PRU00529"/>
    </source>
</evidence>
<feature type="region of interest" description="Disordered" evidence="4">
    <location>
        <begin position="463"/>
        <end position="500"/>
    </location>
</feature>
<keyword evidence="3" id="KW-0694">RNA-binding</keyword>
<evidence type="ECO:0000259" key="6">
    <source>
        <dbReference type="PROSITE" id="PS51165"/>
    </source>
</evidence>
<dbReference type="InterPro" id="IPR054170">
    <property type="entry name" value="RlmL_1st"/>
</dbReference>
<evidence type="ECO:0000256" key="2">
    <source>
        <dbReference type="ARBA" id="ARBA00022679"/>
    </source>
</evidence>
<name>A0A0G4HAJ2_9ALVE</name>
<feature type="compositionally biased region" description="Basic and acidic residues" evidence="4">
    <location>
        <begin position="463"/>
        <end position="478"/>
    </location>
</feature>
<gene>
    <name evidence="7" type="ORF">Cvel_25548</name>
</gene>
<reference evidence="7" key="1">
    <citation type="submission" date="2014-11" db="EMBL/GenBank/DDBJ databases">
        <authorList>
            <person name="Otto D Thomas"/>
            <person name="Naeem Raeece"/>
        </authorList>
    </citation>
    <scope>NUCLEOTIDE SEQUENCE</scope>
</reference>
<feature type="signal peptide" evidence="5">
    <location>
        <begin position="1"/>
        <end position="20"/>
    </location>
</feature>
<evidence type="ECO:0000313" key="7">
    <source>
        <dbReference type="EMBL" id="CEM40787.1"/>
    </source>
</evidence>
<organism evidence="7">
    <name type="scientific">Chromera velia CCMP2878</name>
    <dbReference type="NCBI Taxonomy" id="1169474"/>
    <lineage>
        <taxon>Eukaryota</taxon>
        <taxon>Sar</taxon>
        <taxon>Alveolata</taxon>
        <taxon>Colpodellida</taxon>
        <taxon>Chromeraceae</taxon>
        <taxon>Chromera</taxon>
    </lineage>
</organism>
<protein>
    <recommendedName>
        <fullName evidence="6">THUMP domain-containing protein</fullName>
    </recommendedName>
</protein>
<dbReference type="GO" id="GO:0070043">
    <property type="term" value="F:rRNA (guanine-N7-)-methyltransferase activity"/>
    <property type="evidence" value="ECO:0007669"/>
    <property type="project" value="TreeGrafter"/>
</dbReference>
<proteinExistence type="predicted"/>
<dbReference type="GO" id="GO:0043527">
    <property type="term" value="C:tRNA methyltransferase complex"/>
    <property type="evidence" value="ECO:0007669"/>
    <property type="project" value="UniProtKB-ARBA"/>
</dbReference>
<dbReference type="InterPro" id="IPR004114">
    <property type="entry name" value="THUMP_dom"/>
</dbReference>
<dbReference type="AlphaFoldDB" id="A0A0G4HAJ2"/>
<keyword evidence="2" id="KW-0808">Transferase</keyword>
<dbReference type="PANTHER" id="PTHR47313:SF1">
    <property type="entry name" value="RIBOSOMAL RNA LARGE SUBUNIT METHYLTRANSFERASE K_L"/>
    <property type="match status" value="1"/>
</dbReference>
<dbReference type="GO" id="GO:0003723">
    <property type="term" value="F:RNA binding"/>
    <property type="evidence" value="ECO:0007669"/>
    <property type="project" value="UniProtKB-UniRule"/>
</dbReference>
<feature type="compositionally biased region" description="Basic and acidic residues" evidence="4">
    <location>
        <begin position="41"/>
        <end position="61"/>
    </location>
</feature>
<keyword evidence="5" id="KW-0732">Signal</keyword>